<dbReference type="EMBL" id="CAMXCT010006606">
    <property type="protein sequence ID" value="CAI4016851.1"/>
    <property type="molecule type" value="Genomic_DNA"/>
</dbReference>
<dbReference type="PANTHER" id="PTHR47447:SF17">
    <property type="entry name" value="OS12G0638900 PROTEIN"/>
    <property type="match status" value="1"/>
</dbReference>
<reference evidence="6" key="2">
    <citation type="submission" date="2024-04" db="EMBL/GenBank/DDBJ databases">
        <authorList>
            <person name="Chen Y."/>
            <person name="Shah S."/>
            <person name="Dougan E. K."/>
            <person name="Thang M."/>
            <person name="Chan C."/>
        </authorList>
    </citation>
    <scope>NUCLEOTIDE SEQUENCE [LARGE SCALE GENOMIC DNA]</scope>
</reference>
<dbReference type="NCBIfam" id="TIGR00756">
    <property type="entry name" value="PPR"/>
    <property type="match status" value="2"/>
</dbReference>
<feature type="repeat" description="PPR" evidence="2">
    <location>
        <begin position="1558"/>
        <end position="1592"/>
    </location>
</feature>
<comment type="caution">
    <text evidence="5">The sequence shown here is derived from an EMBL/GenBank/DDBJ whole genome shotgun (WGS) entry which is preliminary data.</text>
</comment>
<feature type="repeat" description="PPR" evidence="2">
    <location>
        <begin position="1453"/>
        <end position="1487"/>
    </location>
</feature>
<evidence type="ECO:0000256" key="2">
    <source>
        <dbReference type="PROSITE-ProRule" id="PRU00708"/>
    </source>
</evidence>
<evidence type="ECO:0000256" key="3">
    <source>
        <dbReference type="SAM" id="MobiDB-lite"/>
    </source>
</evidence>
<feature type="domain" description="Pentatricopeptide repeat-containing protein-mitochondrial" evidence="4">
    <location>
        <begin position="1491"/>
        <end position="1618"/>
    </location>
</feature>
<dbReference type="InterPro" id="IPR057027">
    <property type="entry name" value="TPR_mt"/>
</dbReference>
<feature type="repeat" description="PPR" evidence="2">
    <location>
        <begin position="1522"/>
        <end position="1552"/>
    </location>
</feature>
<dbReference type="InterPro" id="IPR011990">
    <property type="entry name" value="TPR-like_helical_dom_sf"/>
</dbReference>
<sequence>MAPMKKINKCPDGGYKAMQMKLLQGNEVKCAVCKQLLEEHKFDQAELDSYLLNGIHGEMPTVFPEDAKPATAEEAAGEEGEQGQGDGKDRDSREAALSLLRTVEPMFKLLPAGSYGKKVPIQCTVCKNKKWPDGKVLELTFLRDYMVKHFIKQHTGSRFHRDSLARERAPCIQVDRVPCEGLAVDDEEQAGQLWIYKEQFELWASYCNFQGCAQHEYTKDANQSAWTIRSHQCQQQTDLRPNVGRQVCPSCLDLGKGHSVTRNALRFARKYYGAQLLSCRLYQSDNDVSDALANIRETAMYKNGDSKLTEIVKLPTGQLQQWVRASFMCDAKCGPELRRYIATTVKPALACSVSSIPESMVAVMGRFTAIVAGAEASEEDCVNLRIASAALSGELSQHPLIQGLVLQCRRMVDKANRGIDTMQGRRSRESDREKALVADAGLTLALHAGNASLAKEFGLAASFCRIDVDMLKQQSLPTPALPILWPDIMKENWTLAEQRFPRRPDFPKRRLLVAFDATYITSQVCQMQLHGSRALVGGQWSEDTPDSAWLSLDEEQDISKIVKARTIVEVLAWDPSLKNKLPMSMCSVPVQENFGGSGAMYRSCWYMLSLMGQVLKDNSDLVKGLIFDGHGSHVMIKKILHGQTGGIDLEALQQVPFFGELSHEAVASGLPRFPIAITKYQGSVIWGLCGVCHANKNTAGQACSWIRTIFWGNLWTDYTMARQFGMPPSVLGRESPMSDRLHAMFSNPWYLDGPMQELKVPWALRGALMHNLVVALNLAPLLHRTFPLALRAEVGVSGFVALDLFRMLAEDQCRKMKAPTGSTFWAAQTVVNMQSCCLAGILVTITKDEAFSPWRAGSARMSEISIEEQFSFLRRQSANAQLTCRSFWQAAARVAISTGRKLNKEQPAPVQGEKPLGMEEFQDCCQKGFKAALSLAALCSGHTEKQLEASYRKYCAEGGLEGTDETMEVEEEVFDKLGEEHEEENECMKVLHAVTQETIFVDPDEDPEGDQSQITSDPTELNFKRVMEKADKENWDQLLGAGAVESSAQSSEKKQRNPTTLGEVFVRPGCVWNSLWRLAVQLRTEPGGVDTRWLANAKNVRRCSQGLNWHQWNEMRLKQIQQEAESSQYKARTTRLAKWRELVVVAQRELELPPSAPEKLMPGHIVLFQLPESQAHSGVELGMVLSIFKGIKAPKVFSGEASVNSIMAFRAVGLDMVDQENSCDWFCSATSAAWTVRLESLVAVLDCEQCVQPEDGDGQVKIRLTAASSEVLEKVPGLQRWRVSPPMTRGSKIPGAAPAPKPKPKAKGKIVQGKILKPKQKPTIPTSEPNDSMIRRTKQGQETIRGLMKEILDIDEQMHPEAPAFDWKDKGSCRCKFENSHLITWQMILDSSPAAFESMYKHATPTYYGRKVFKHLTSVRESLKDEKRKPWLRLVKDIADVLRDMILHDVAPDAACYAPLIRTQLRKGDLESGVQLLSQMQRQQIEPDSATFQAVLEVAAQRELPILVQELLQSMEHWKVVSSSTLATLVRFYGRSGDIGKAFQIFREMPRKFGFKVDSSAYISMLCVCAAEGEISDAFQIYEEMLAAGYETDTSCFKALLSGSLQHGDLDTAFRLLRDAFDRGQSAVPLASLELFLLQAQRRGRKMLAESILEDALKAGLFVSERMVNSLRCRA</sequence>
<name>A0A9P1DV87_9DINO</name>
<dbReference type="InterPro" id="IPR002885">
    <property type="entry name" value="PPR_rpt"/>
</dbReference>
<evidence type="ECO:0000313" key="6">
    <source>
        <dbReference type="EMBL" id="CAL1170226.1"/>
    </source>
</evidence>
<keyword evidence="7" id="KW-1185">Reference proteome</keyword>
<feature type="region of interest" description="Disordered" evidence="3">
    <location>
        <begin position="68"/>
        <end position="92"/>
    </location>
</feature>
<feature type="region of interest" description="Disordered" evidence="3">
    <location>
        <begin position="1283"/>
        <end position="1310"/>
    </location>
</feature>
<evidence type="ECO:0000256" key="1">
    <source>
        <dbReference type="ARBA" id="ARBA00022737"/>
    </source>
</evidence>
<proteinExistence type="predicted"/>
<dbReference type="Proteomes" id="UP001152797">
    <property type="component" value="Unassembled WGS sequence"/>
</dbReference>
<evidence type="ECO:0000313" key="7">
    <source>
        <dbReference type="Proteomes" id="UP001152797"/>
    </source>
</evidence>
<dbReference type="EMBL" id="CAMXCT030006606">
    <property type="protein sequence ID" value="CAL4804163.1"/>
    <property type="molecule type" value="Genomic_DNA"/>
</dbReference>
<gene>
    <name evidence="5" type="ORF">C1SCF055_LOCUS41548</name>
</gene>
<accession>A0A9P1DV87</accession>
<protein>
    <recommendedName>
        <fullName evidence="4">Pentatricopeptide repeat-containing protein-mitochondrial domain-containing protein</fullName>
    </recommendedName>
</protein>
<dbReference type="Pfam" id="PF23276">
    <property type="entry name" value="TPR_24"/>
    <property type="match status" value="1"/>
</dbReference>
<evidence type="ECO:0000313" key="5">
    <source>
        <dbReference type="EMBL" id="CAI4016851.1"/>
    </source>
</evidence>
<evidence type="ECO:0000259" key="4">
    <source>
        <dbReference type="Pfam" id="PF23276"/>
    </source>
</evidence>
<dbReference type="PROSITE" id="PS51375">
    <property type="entry name" value="PPR"/>
    <property type="match status" value="3"/>
</dbReference>
<dbReference type="PANTHER" id="PTHR47447">
    <property type="entry name" value="OS03G0856100 PROTEIN"/>
    <property type="match status" value="1"/>
</dbReference>
<reference evidence="5" key="1">
    <citation type="submission" date="2022-10" db="EMBL/GenBank/DDBJ databases">
        <authorList>
            <person name="Chen Y."/>
            <person name="Dougan E. K."/>
            <person name="Chan C."/>
            <person name="Rhodes N."/>
            <person name="Thang M."/>
        </authorList>
    </citation>
    <scope>NUCLEOTIDE SEQUENCE</scope>
</reference>
<dbReference type="Gene3D" id="1.25.40.10">
    <property type="entry name" value="Tetratricopeptide repeat domain"/>
    <property type="match status" value="2"/>
</dbReference>
<organism evidence="5">
    <name type="scientific">Cladocopium goreaui</name>
    <dbReference type="NCBI Taxonomy" id="2562237"/>
    <lineage>
        <taxon>Eukaryota</taxon>
        <taxon>Sar</taxon>
        <taxon>Alveolata</taxon>
        <taxon>Dinophyceae</taxon>
        <taxon>Suessiales</taxon>
        <taxon>Symbiodiniaceae</taxon>
        <taxon>Cladocopium</taxon>
    </lineage>
</organism>
<dbReference type="OrthoDB" id="418565at2759"/>
<dbReference type="EMBL" id="CAMXCT020006606">
    <property type="protein sequence ID" value="CAL1170226.1"/>
    <property type="molecule type" value="Genomic_DNA"/>
</dbReference>
<keyword evidence="1" id="KW-0677">Repeat</keyword>